<evidence type="ECO:0000256" key="1">
    <source>
        <dbReference type="SAM" id="MobiDB-lite"/>
    </source>
</evidence>
<keyword evidence="2" id="KW-0812">Transmembrane</keyword>
<evidence type="ECO:0000313" key="4">
    <source>
        <dbReference type="Proteomes" id="UP000642829"/>
    </source>
</evidence>
<feature type="compositionally biased region" description="Low complexity" evidence="1">
    <location>
        <begin position="346"/>
        <end position="361"/>
    </location>
</feature>
<evidence type="ECO:0000313" key="3">
    <source>
        <dbReference type="EMBL" id="GHB92557.1"/>
    </source>
</evidence>
<proteinExistence type="predicted"/>
<organism evidence="3 4">
    <name type="scientific">Cerasicoccus arenae</name>
    <dbReference type="NCBI Taxonomy" id="424488"/>
    <lineage>
        <taxon>Bacteria</taxon>
        <taxon>Pseudomonadati</taxon>
        <taxon>Verrucomicrobiota</taxon>
        <taxon>Opitutia</taxon>
        <taxon>Puniceicoccales</taxon>
        <taxon>Cerasicoccaceae</taxon>
        <taxon>Cerasicoccus</taxon>
    </lineage>
</organism>
<feature type="region of interest" description="Disordered" evidence="1">
    <location>
        <begin position="281"/>
        <end position="304"/>
    </location>
</feature>
<dbReference type="RefSeq" id="WP_189511462.1">
    <property type="nucleotide sequence ID" value="NZ_BMXG01000002.1"/>
</dbReference>
<gene>
    <name evidence="3" type="ORF">GCM10007047_04650</name>
</gene>
<reference evidence="3" key="1">
    <citation type="journal article" date="2014" name="Int. J. Syst. Evol. Microbiol.">
        <title>Complete genome sequence of Corynebacterium casei LMG S-19264T (=DSM 44701T), isolated from a smear-ripened cheese.</title>
        <authorList>
            <consortium name="US DOE Joint Genome Institute (JGI-PGF)"/>
            <person name="Walter F."/>
            <person name="Albersmeier A."/>
            <person name="Kalinowski J."/>
            <person name="Ruckert C."/>
        </authorList>
    </citation>
    <scope>NUCLEOTIDE SEQUENCE</scope>
    <source>
        <strain evidence="3">KCTC 12870</strain>
    </source>
</reference>
<keyword evidence="4" id="KW-1185">Reference proteome</keyword>
<comment type="caution">
    <text evidence="3">The sequence shown here is derived from an EMBL/GenBank/DDBJ whole genome shotgun (WGS) entry which is preliminary data.</text>
</comment>
<name>A0A8J3D9D0_9BACT</name>
<reference evidence="3" key="2">
    <citation type="submission" date="2020-09" db="EMBL/GenBank/DDBJ databases">
        <authorList>
            <person name="Sun Q."/>
            <person name="Kim S."/>
        </authorList>
    </citation>
    <scope>NUCLEOTIDE SEQUENCE</scope>
    <source>
        <strain evidence="3">KCTC 12870</strain>
    </source>
</reference>
<keyword evidence="2" id="KW-1133">Transmembrane helix</keyword>
<evidence type="ECO:0000256" key="2">
    <source>
        <dbReference type="SAM" id="Phobius"/>
    </source>
</evidence>
<feature type="region of interest" description="Disordered" evidence="1">
    <location>
        <begin position="342"/>
        <end position="397"/>
    </location>
</feature>
<dbReference type="Proteomes" id="UP000642829">
    <property type="component" value="Unassembled WGS sequence"/>
</dbReference>
<dbReference type="AlphaFoldDB" id="A0A8J3D9D0"/>
<protein>
    <submittedName>
        <fullName evidence="3">Uncharacterized protein</fullName>
    </submittedName>
</protein>
<keyword evidence="2" id="KW-0472">Membrane</keyword>
<sequence>MLSRLSLLSILLSLTVLPSLRGQLVAYEGFQYPVTRQTPSLWPVTNKAPDGQPLKYFSELDTHASRAPHDYTMQILNGSIPTKGSAFPFKAEGNSLSWVREWMDAYGTIDPNFQFDTSSDNSAIYLSFIIRANKSANSLRQITVAFSNGSSHRLQVGVDDSSNTGSARFFACAASPQPNREYSKREFLYDTTYFIVAKISTSSRGKDMVRMVAYGPGEKVPGSDSRISWLVEVGDWTDFLVTDVAISLYGGDAGGVMIDELRIGSNWASVAVAPKSDVVAKSETADTSAGSADTMPETDSGESIVEAEKSSPIVLVLIGLGIIGFFAGGVAFYLFVLKPSKDGPSKPKSAPIKPASKPTSAETKADPVPPSAPTDDEEPPKSKGPAPRKPIKPPPPK</sequence>
<accession>A0A8J3D9D0</accession>
<dbReference type="EMBL" id="BMXG01000002">
    <property type="protein sequence ID" value="GHB92557.1"/>
    <property type="molecule type" value="Genomic_DNA"/>
</dbReference>
<feature type="transmembrane region" description="Helical" evidence="2">
    <location>
        <begin position="313"/>
        <end position="336"/>
    </location>
</feature>